<evidence type="ECO:0000313" key="1">
    <source>
        <dbReference type="EMBL" id="JAH83763.1"/>
    </source>
</evidence>
<proteinExistence type="predicted"/>
<dbReference type="EMBL" id="GBXM01024814">
    <property type="protein sequence ID" value="JAH83763.1"/>
    <property type="molecule type" value="Transcribed_RNA"/>
</dbReference>
<sequence>MRSVCLYGCIKQPWYKDGTLKLVALGHCMS</sequence>
<protein>
    <submittedName>
        <fullName evidence="1">Uncharacterized protein</fullName>
    </submittedName>
</protein>
<name>A0A0E9W2R2_ANGAN</name>
<reference evidence="1" key="1">
    <citation type="submission" date="2014-11" db="EMBL/GenBank/DDBJ databases">
        <authorList>
            <person name="Amaro Gonzalez C."/>
        </authorList>
    </citation>
    <scope>NUCLEOTIDE SEQUENCE</scope>
</reference>
<reference evidence="1" key="2">
    <citation type="journal article" date="2015" name="Fish Shellfish Immunol.">
        <title>Early steps in the European eel (Anguilla anguilla)-Vibrio vulnificus interaction in the gills: Role of the RtxA13 toxin.</title>
        <authorList>
            <person name="Callol A."/>
            <person name="Pajuelo D."/>
            <person name="Ebbesson L."/>
            <person name="Teles M."/>
            <person name="MacKenzie S."/>
            <person name="Amaro C."/>
        </authorList>
    </citation>
    <scope>NUCLEOTIDE SEQUENCE</scope>
</reference>
<organism evidence="1">
    <name type="scientific">Anguilla anguilla</name>
    <name type="common">European freshwater eel</name>
    <name type="synonym">Muraena anguilla</name>
    <dbReference type="NCBI Taxonomy" id="7936"/>
    <lineage>
        <taxon>Eukaryota</taxon>
        <taxon>Metazoa</taxon>
        <taxon>Chordata</taxon>
        <taxon>Craniata</taxon>
        <taxon>Vertebrata</taxon>
        <taxon>Euteleostomi</taxon>
        <taxon>Actinopterygii</taxon>
        <taxon>Neopterygii</taxon>
        <taxon>Teleostei</taxon>
        <taxon>Anguilliformes</taxon>
        <taxon>Anguillidae</taxon>
        <taxon>Anguilla</taxon>
    </lineage>
</organism>
<accession>A0A0E9W2R2</accession>
<dbReference type="AlphaFoldDB" id="A0A0E9W2R2"/>